<organism evidence="2 3">
    <name type="scientific">Caerostris darwini</name>
    <dbReference type="NCBI Taxonomy" id="1538125"/>
    <lineage>
        <taxon>Eukaryota</taxon>
        <taxon>Metazoa</taxon>
        <taxon>Ecdysozoa</taxon>
        <taxon>Arthropoda</taxon>
        <taxon>Chelicerata</taxon>
        <taxon>Arachnida</taxon>
        <taxon>Araneae</taxon>
        <taxon>Araneomorphae</taxon>
        <taxon>Entelegynae</taxon>
        <taxon>Araneoidea</taxon>
        <taxon>Araneidae</taxon>
        <taxon>Caerostris</taxon>
    </lineage>
</organism>
<dbReference type="Gene3D" id="1.25.40.420">
    <property type="match status" value="1"/>
</dbReference>
<evidence type="ECO:0000313" key="2">
    <source>
        <dbReference type="EMBL" id="GIY70775.1"/>
    </source>
</evidence>
<dbReference type="Proteomes" id="UP001054837">
    <property type="component" value="Unassembled WGS sequence"/>
</dbReference>
<accession>A0AAV4VLH6</accession>
<protein>
    <submittedName>
        <fullName evidence="2">Speckle-type POZ protein-like B</fullName>
    </submittedName>
</protein>
<gene>
    <name evidence="2" type="primary">spoplb</name>
    <name evidence="2" type="ORF">CDAR_73431</name>
</gene>
<sequence>MSLNLSLREREGCQDSISLGIVPSEAEIFFYCKCQLFVVAATGSKTECGVYEKFPVGFEKELGWKIQLPLTKAYLMQRRTAFLPNDVLTLQCEFTFSTGIEFERVEKTEFGRSAATEREIALFPSVGEDLMSMRKDGVLCDTKLRTSTEAFPAHTVVLSARSPVFRALFSNDMREKSNNCVDITDLEADTVRRLLLYVYSDSLEVLDWESARNLYVAADKYDVNSLKYKCAMYLKQNLQVSNCCSVLEMADRHQDADMKRTVQVFMAVLEDEILFSDDWIELEKNIPKLATETLRSILLNKRKV</sequence>
<dbReference type="PROSITE" id="PS50097">
    <property type="entry name" value="BTB"/>
    <property type="match status" value="1"/>
</dbReference>
<feature type="domain" description="BTB" evidence="1">
    <location>
        <begin position="140"/>
        <end position="207"/>
    </location>
</feature>
<dbReference type="Pfam" id="PF00651">
    <property type="entry name" value="BTB"/>
    <property type="match status" value="1"/>
</dbReference>
<dbReference type="SMART" id="SM00225">
    <property type="entry name" value="BTB"/>
    <property type="match status" value="1"/>
</dbReference>
<reference evidence="2 3" key="1">
    <citation type="submission" date="2021-06" db="EMBL/GenBank/DDBJ databases">
        <title>Caerostris darwini draft genome.</title>
        <authorList>
            <person name="Kono N."/>
            <person name="Arakawa K."/>
        </authorList>
    </citation>
    <scope>NUCLEOTIDE SEQUENCE [LARGE SCALE GENOMIC DNA]</scope>
</reference>
<dbReference type="CDD" id="cd18186">
    <property type="entry name" value="BTB_POZ_ZBTB_KLHL-like"/>
    <property type="match status" value="1"/>
</dbReference>
<dbReference type="SUPFAM" id="SSF54695">
    <property type="entry name" value="POZ domain"/>
    <property type="match status" value="1"/>
</dbReference>
<name>A0AAV4VLH6_9ARAC</name>
<comment type="caution">
    <text evidence="2">The sequence shown here is derived from an EMBL/GenBank/DDBJ whole genome shotgun (WGS) entry which is preliminary data.</text>
</comment>
<dbReference type="InterPro" id="IPR011333">
    <property type="entry name" value="SKP1/BTB/POZ_sf"/>
</dbReference>
<dbReference type="InterPro" id="IPR000210">
    <property type="entry name" value="BTB/POZ_dom"/>
</dbReference>
<dbReference type="PANTHER" id="PTHR24413">
    <property type="entry name" value="SPECKLE-TYPE POZ PROTEIN"/>
    <property type="match status" value="1"/>
</dbReference>
<dbReference type="Gene3D" id="3.30.710.10">
    <property type="entry name" value="Potassium Channel Kv1.1, Chain A"/>
    <property type="match status" value="1"/>
</dbReference>
<keyword evidence="3" id="KW-1185">Reference proteome</keyword>
<dbReference type="EMBL" id="BPLQ01013231">
    <property type="protein sequence ID" value="GIY70775.1"/>
    <property type="molecule type" value="Genomic_DNA"/>
</dbReference>
<dbReference type="AlphaFoldDB" id="A0AAV4VLH6"/>
<dbReference type="CDD" id="cd14733">
    <property type="entry name" value="BACK"/>
    <property type="match status" value="1"/>
</dbReference>
<evidence type="ECO:0000313" key="3">
    <source>
        <dbReference type="Proteomes" id="UP001054837"/>
    </source>
</evidence>
<evidence type="ECO:0000259" key="1">
    <source>
        <dbReference type="PROSITE" id="PS50097"/>
    </source>
</evidence>
<proteinExistence type="predicted"/>